<dbReference type="PANTHER" id="PTHR43335">
    <property type="entry name" value="ABC TRANSPORTER, ATP-BINDING PROTEIN"/>
    <property type="match status" value="1"/>
</dbReference>
<evidence type="ECO:0000259" key="5">
    <source>
        <dbReference type="PROSITE" id="PS50893"/>
    </source>
</evidence>
<accession>A0A3G1KM82</accession>
<evidence type="ECO:0000256" key="4">
    <source>
        <dbReference type="ARBA" id="ARBA00022840"/>
    </source>
</evidence>
<name>A0A3G1KM82_FORW1</name>
<dbReference type="InterPro" id="IPR003439">
    <property type="entry name" value="ABC_transporter-like_ATP-bd"/>
</dbReference>
<dbReference type="SMART" id="SM00382">
    <property type="entry name" value="AAA"/>
    <property type="match status" value="1"/>
</dbReference>
<dbReference type="Proteomes" id="UP000323521">
    <property type="component" value="Chromosome"/>
</dbReference>
<sequence length="308" mass="34259">MTEILNTKHLTKRYGKVTAVSDLSLNVGEGEIYGFLGLNGAGKTTTIRMLLGMIRPSSGNAFLFGKRIHAGAYDLWRDVGYLVEMPYSYPELSVRENLEIVFGLRGLKEPDFIDRIMEKLKLQEYADRQVKHLSLGNAQRLGLAKALIHNPRVLLLDEPSNGLDPAGIVEIRDFLLDLAQNHGVTIFISSHILSEISRLASRIGIIHSGRLLQELDSATMEKSRRKRLLLKGGDNGLMNQILAEAGFAVTAAEDGGLQTSDARAVEKPEMIARLLAEHHCYPKSLYTEVEDLESYFLRMIGAKEEKAL</sequence>
<dbReference type="GO" id="GO:0005524">
    <property type="term" value="F:ATP binding"/>
    <property type="evidence" value="ECO:0007669"/>
    <property type="project" value="UniProtKB-KW"/>
</dbReference>
<comment type="similarity">
    <text evidence="1">Belongs to the ABC transporter superfamily.</text>
</comment>
<dbReference type="InterPro" id="IPR003593">
    <property type="entry name" value="AAA+_ATPase"/>
</dbReference>
<dbReference type="PANTHER" id="PTHR43335:SF4">
    <property type="entry name" value="ABC TRANSPORTER, ATP-BINDING PROTEIN"/>
    <property type="match status" value="1"/>
</dbReference>
<dbReference type="RefSeq" id="WP_148132746.1">
    <property type="nucleotide sequence ID" value="NZ_CP017634.1"/>
</dbReference>
<protein>
    <submittedName>
        <fullName evidence="6">Bacitracin ABC transporter ATP-binding protein</fullName>
    </submittedName>
</protein>
<dbReference type="InterPro" id="IPR027417">
    <property type="entry name" value="P-loop_NTPase"/>
</dbReference>
<dbReference type="SUPFAM" id="SSF52540">
    <property type="entry name" value="P-loop containing nucleoside triphosphate hydrolases"/>
    <property type="match status" value="1"/>
</dbReference>
<evidence type="ECO:0000256" key="3">
    <source>
        <dbReference type="ARBA" id="ARBA00022741"/>
    </source>
</evidence>
<evidence type="ECO:0000256" key="1">
    <source>
        <dbReference type="ARBA" id="ARBA00005417"/>
    </source>
</evidence>
<dbReference type="Pfam" id="PF00005">
    <property type="entry name" value="ABC_tran"/>
    <property type="match status" value="1"/>
</dbReference>
<keyword evidence="4 6" id="KW-0067">ATP-binding</keyword>
<dbReference type="PROSITE" id="PS00211">
    <property type="entry name" value="ABC_TRANSPORTER_1"/>
    <property type="match status" value="1"/>
</dbReference>
<keyword evidence="7" id="KW-1185">Reference proteome</keyword>
<feature type="domain" description="ABC transporter" evidence="5">
    <location>
        <begin position="5"/>
        <end position="233"/>
    </location>
</feature>
<evidence type="ECO:0000313" key="6">
    <source>
        <dbReference type="EMBL" id="ATW23596.1"/>
    </source>
</evidence>
<organism evidence="6 7">
    <name type="scientific">Formimonas warabiya</name>
    <dbReference type="NCBI Taxonomy" id="1761012"/>
    <lineage>
        <taxon>Bacteria</taxon>
        <taxon>Bacillati</taxon>
        <taxon>Bacillota</taxon>
        <taxon>Clostridia</taxon>
        <taxon>Eubacteriales</taxon>
        <taxon>Peptococcaceae</taxon>
        <taxon>Candidatus Formimonas</taxon>
    </lineage>
</organism>
<keyword evidence="2" id="KW-0813">Transport</keyword>
<gene>
    <name evidence="6" type="ORF">DCMF_01200</name>
</gene>
<reference evidence="6 7" key="1">
    <citation type="submission" date="2016-10" db="EMBL/GenBank/DDBJ databases">
        <title>Complete Genome Sequence of Peptococcaceae strain DCMF.</title>
        <authorList>
            <person name="Edwards R.J."/>
            <person name="Holland S.I."/>
            <person name="Deshpande N.P."/>
            <person name="Wong Y.K."/>
            <person name="Ertan H."/>
            <person name="Manefield M."/>
            <person name="Russell T.L."/>
            <person name="Lee M.J."/>
        </authorList>
    </citation>
    <scope>NUCLEOTIDE SEQUENCE [LARGE SCALE GENOMIC DNA]</scope>
    <source>
        <strain evidence="6 7">DCMF</strain>
    </source>
</reference>
<dbReference type="EMBL" id="CP017634">
    <property type="protein sequence ID" value="ATW23596.1"/>
    <property type="molecule type" value="Genomic_DNA"/>
</dbReference>
<dbReference type="Gene3D" id="3.40.50.300">
    <property type="entry name" value="P-loop containing nucleotide triphosphate hydrolases"/>
    <property type="match status" value="1"/>
</dbReference>
<dbReference type="AlphaFoldDB" id="A0A3G1KM82"/>
<dbReference type="PROSITE" id="PS50893">
    <property type="entry name" value="ABC_TRANSPORTER_2"/>
    <property type="match status" value="1"/>
</dbReference>
<dbReference type="InterPro" id="IPR017871">
    <property type="entry name" value="ABC_transporter-like_CS"/>
</dbReference>
<dbReference type="KEGG" id="fwa:DCMF_01200"/>
<proteinExistence type="inferred from homology"/>
<evidence type="ECO:0000313" key="7">
    <source>
        <dbReference type="Proteomes" id="UP000323521"/>
    </source>
</evidence>
<evidence type="ECO:0000256" key="2">
    <source>
        <dbReference type="ARBA" id="ARBA00022448"/>
    </source>
</evidence>
<dbReference type="OrthoDB" id="9809205at2"/>
<keyword evidence="3" id="KW-0547">Nucleotide-binding</keyword>
<dbReference type="GO" id="GO:0016887">
    <property type="term" value="F:ATP hydrolysis activity"/>
    <property type="evidence" value="ECO:0007669"/>
    <property type="project" value="InterPro"/>
</dbReference>